<reference evidence="1" key="1">
    <citation type="journal article" date="2022" name="Front. Genet.">
        <title>Chromosome-Scale Assembly of the Dendrobium nobile Genome Provides Insights Into the Molecular Mechanism of the Biosynthesis of the Medicinal Active Ingredient of Dendrobium.</title>
        <authorList>
            <person name="Xu Q."/>
            <person name="Niu S.-C."/>
            <person name="Li K.-L."/>
            <person name="Zheng P.-J."/>
            <person name="Zhang X.-J."/>
            <person name="Jia Y."/>
            <person name="Liu Y."/>
            <person name="Niu Y.-X."/>
            <person name="Yu L.-H."/>
            <person name="Chen D.-F."/>
            <person name="Zhang G.-Q."/>
        </authorList>
    </citation>
    <scope>NUCLEOTIDE SEQUENCE</scope>
    <source>
        <tissue evidence="1">Leaf</tissue>
    </source>
</reference>
<dbReference type="OrthoDB" id="10517715at2759"/>
<dbReference type="Proteomes" id="UP000829196">
    <property type="component" value="Unassembled WGS sequence"/>
</dbReference>
<keyword evidence="2" id="KW-1185">Reference proteome</keyword>
<evidence type="ECO:0000313" key="1">
    <source>
        <dbReference type="EMBL" id="KAI0498427.1"/>
    </source>
</evidence>
<sequence>MEAFSLFCDQCKALGHVSGECRSLPSVPVNGSAISNIPIKKVGNEIGVVENIVVDGNIDVVSSKALCPVTSSKEVLISAGIGVVSDLGVEAAGAVVHSTVVGLMGPSLVVVPVIPDADALVMENLNVCNINIDIHELVVCLGPLTILEGVIVLAGSIFFSPTIIEKSLISFVFGDNRVEEVEGHCEVNQVVDVGSSELGFTAESSHVIDLNSPMGALAIAHFVDAVSFSNFQ</sequence>
<accession>A0A8T3AQK8</accession>
<dbReference type="EMBL" id="JAGYWB010000015">
    <property type="protein sequence ID" value="KAI0498427.1"/>
    <property type="molecule type" value="Genomic_DNA"/>
</dbReference>
<organism evidence="1 2">
    <name type="scientific">Dendrobium nobile</name>
    <name type="common">Orchid</name>
    <dbReference type="NCBI Taxonomy" id="94219"/>
    <lineage>
        <taxon>Eukaryota</taxon>
        <taxon>Viridiplantae</taxon>
        <taxon>Streptophyta</taxon>
        <taxon>Embryophyta</taxon>
        <taxon>Tracheophyta</taxon>
        <taxon>Spermatophyta</taxon>
        <taxon>Magnoliopsida</taxon>
        <taxon>Liliopsida</taxon>
        <taxon>Asparagales</taxon>
        <taxon>Orchidaceae</taxon>
        <taxon>Epidendroideae</taxon>
        <taxon>Malaxideae</taxon>
        <taxon>Dendrobiinae</taxon>
        <taxon>Dendrobium</taxon>
    </lineage>
</organism>
<gene>
    <name evidence="1" type="ORF">KFK09_021669</name>
</gene>
<evidence type="ECO:0000313" key="2">
    <source>
        <dbReference type="Proteomes" id="UP000829196"/>
    </source>
</evidence>
<dbReference type="AlphaFoldDB" id="A0A8T3AQK8"/>
<comment type="caution">
    <text evidence="1">The sequence shown here is derived from an EMBL/GenBank/DDBJ whole genome shotgun (WGS) entry which is preliminary data.</text>
</comment>
<protein>
    <submittedName>
        <fullName evidence="1">Uncharacterized protein</fullName>
    </submittedName>
</protein>
<name>A0A8T3AQK8_DENNO</name>
<proteinExistence type="predicted"/>